<evidence type="ECO:0000313" key="2">
    <source>
        <dbReference type="EMBL" id="OWM64041.1"/>
    </source>
</evidence>
<name>A0A218VVK1_PUNGR</name>
<dbReference type="Proteomes" id="UP000197138">
    <property type="component" value="Unassembled WGS sequence"/>
</dbReference>
<gene>
    <name evidence="2" type="ORF">CDL15_Pgr011495</name>
</gene>
<feature type="compositionally biased region" description="Polar residues" evidence="1">
    <location>
        <begin position="43"/>
        <end position="76"/>
    </location>
</feature>
<organism evidence="2 3">
    <name type="scientific">Punica granatum</name>
    <name type="common">Pomegranate</name>
    <dbReference type="NCBI Taxonomy" id="22663"/>
    <lineage>
        <taxon>Eukaryota</taxon>
        <taxon>Viridiplantae</taxon>
        <taxon>Streptophyta</taxon>
        <taxon>Embryophyta</taxon>
        <taxon>Tracheophyta</taxon>
        <taxon>Spermatophyta</taxon>
        <taxon>Magnoliopsida</taxon>
        <taxon>eudicotyledons</taxon>
        <taxon>Gunneridae</taxon>
        <taxon>Pentapetalae</taxon>
        <taxon>rosids</taxon>
        <taxon>malvids</taxon>
        <taxon>Myrtales</taxon>
        <taxon>Lythraceae</taxon>
        <taxon>Punica</taxon>
    </lineage>
</organism>
<comment type="caution">
    <text evidence="2">The sequence shown here is derived from an EMBL/GenBank/DDBJ whole genome shotgun (WGS) entry which is preliminary data.</text>
</comment>
<sequence length="76" mass="8154">MSKSLNPSGFQVTETAPPSLLRVERRLSFGRVRLETIEEEGEGQSQGVKISTPTSPFGSSCKANIPMQSSPSMAGR</sequence>
<evidence type="ECO:0000256" key="1">
    <source>
        <dbReference type="SAM" id="MobiDB-lite"/>
    </source>
</evidence>
<evidence type="ECO:0000313" key="3">
    <source>
        <dbReference type="Proteomes" id="UP000197138"/>
    </source>
</evidence>
<feature type="region of interest" description="Disordered" evidence="1">
    <location>
        <begin position="38"/>
        <end position="76"/>
    </location>
</feature>
<reference evidence="3" key="1">
    <citation type="journal article" date="2017" name="Plant J.">
        <title>The pomegranate (Punica granatum L.) genome and the genomics of punicalagin biosynthesis.</title>
        <authorList>
            <person name="Qin G."/>
            <person name="Xu C."/>
            <person name="Ming R."/>
            <person name="Tang H."/>
            <person name="Guyot R."/>
            <person name="Kramer E.M."/>
            <person name="Hu Y."/>
            <person name="Yi X."/>
            <person name="Qi Y."/>
            <person name="Xu X."/>
            <person name="Gao Z."/>
            <person name="Pan H."/>
            <person name="Jian J."/>
            <person name="Tian Y."/>
            <person name="Yue Z."/>
            <person name="Xu Y."/>
        </authorList>
    </citation>
    <scope>NUCLEOTIDE SEQUENCE [LARGE SCALE GENOMIC DNA]</scope>
    <source>
        <strain evidence="3">cv. Dabenzi</strain>
    </source>
</reference>
<protein>
    <submittedName>
        <fullName evidence="2">Uncharacterized protein</fullName>
    </submittedName>
</protein>
<proteinExistence type="predicted"/>
<accession>A0A218VVK1</accession>
<dbReference type="AlphaFoldDB" id="A0A218VVK1"/>
<dbReference type="EMBL" id="MTKT01005817">
    <property type="protein sequence ID" value="OWM64041.1"/>
    <property type="molecule type" value="Genomic_DNA"/>
</dbReference>